<name>A0AAE3RD42_9BACT</name>
<proteinExistence type="predicted"/>
<feature type="coiled-coil region" evidence="1">
    <location>
        <begin position="6"/>
        <end position="33"/>
    </location>
</feature>
<accession>A0AAE3RD42</accession>
<comment type="caution">
    <text evidence="2">The sequence shown here is derived from an EMBL/GenBank/DDBJ whole genome shotgun (WGS) entry which is preliminary data.</text>
</comment>
<protein>
    <submittedName>
        <fullName evidence="2">Uncharacterized protein</fullName>
    </submittedName>
</protein>
<keyword evidence="3" id="KW-1185">Reference proteome</keyword>
<dbReference type="AlphaFoldDB" id="A0AAE3RD42"/>
<sequence>MTPQLRLQFENRLDLLDQEISKLTQQLRLVQEMKYTNEEKIISIGKEAFLEMEKTKIQFLLDRACLWF</sequence>
<evidence type="ECO:0000313" key="2">
    <source>
        <dbReference type="EMBL" id="MDJ1506134.1"/>
    </source>
</evidence>
<dbReference type="Proteomes" id="UP001232063">
    <property type="component" value="Unassembled WGS sequence"/>
</dbReference>
<reference evidence="2" key="1">
    <citation type="submission" date="2023-05" db="EMBL/GenBank/DDBJ databases">
        <authorList>
            <person name="Zhang X."/>
        </authorList>
    </citation>
    <scope>NUCLEOTIDE SEQUENCE</scope>
    <source>
        <strain evidence="2">BD1B2-1</strain>
    </source>
</reference>
<organism evidence="2 3">
    <name type="scientific">Xanthocytophaga agilis</name>
    <dbReference type="NCBI Taxonomy" id="3048010"/>
    <lineage>
        <taxon>Bacteria</taxon>
        <taxon>Pseudomonadati</taxon>
        <taxon>Bacteroidota</taxon>
        <taxon>Cytophagia</taxon>
        <taxon>Cytophagales</taxon>
        <taxon>Rhodocytophagaceae</taxon>
        <taxon>Xanthocytophaga</taxon>
    </lineage>
</organism>
<gene>
    <name evidence="2" type="ORF">QNI22_36075</name>
</gene>
<dbReference type="RefSeq" id="WP_314518891.1">
    <property type="nucleotide sequence ID" value="NZ_JASJOU010000020.1"/>
</dbReference>
<evidence type="ECO:0000313" key="3">
    <source>
        <dbReference type="Proteomes" id="UP001232063"/>
    </source>
</evidence>
<dbReference type="EMBL" id="JASJOU010000020">
    <property type="protein sequence ID" value="MDJ1506134.1"/>
    <property type="molecule type" value="Genomic_DNA"/>
</dbReference>
<evidence type="ECO:0000256" key="1">
    <source>
        <dbReference type="SAM" id="Coils"/>
    </source>
</evidence>
<keyword evidence="1" id="KW-0175">Coiled coil</keyword>